<protein>
    <submittedName>
        <fullName evidence="1">Uncharacterized protein</fullName>
    </submittedName>
</protein>
<proteinExistence type="predicted"/>
<gene>
    <name evidence="1" type="ORF">TW77_21570</name>
</gene>
<name>A0A0F4QDK1_9GAMM</name>
<dbReference type="RefSeq" id="WP_046007028.1">
    <property type="nucleotide sequence ID" value="NZ_JXYA01000062.1"/>
</dbReference>
<accession>A0A0F4QDK1</accession>
<evidence type="ECO:0000313" key="1">
    <source>
        <dbReference type="EMBL" id="KJZ05793.1"/>
    </source>
</evidence>
<evidence type="ECO:0000313" key="2">
    <source>
        <dbReference type="Proteomes" id="UP000033452"/>
    </source>
</evidence>
<dbReference type="AlphaFoldDB" id="A0A0F4QDK1"/>
<organism evidence="1 2">
    <name type="scientific">Pseudoalteromonas rubra</name>
    <dbReference type="NCBI Taxonomy" id="43658"/>
    <lineage>
        <taxon>Bacteria</taxon>
        <taxon>Pseudomonadati</taxon>
        <taxon>Pseudomonadota</taxon>
        <taxon>Gammaproteobacteria</taxon>
        <taxon>Alteromonadales</taxon>
        <taxon>Pseudoalteromonadaceae</taxon>
        <taxon>Pseudoalteromonas</taxon>
    </lineage>
</organism>
<reference evidence="1 2" key="1">
    <citation type="journal article" date="2015" name="BMC Genomics">
        <title>Genome mining reveals unlocked bioactive potential of marine Gram-negative bacteria.</title>
        <authorList>
            <person name="Machado H."/>
            <person name="Sonnenschein E.C."/>
            <person name="Melchiorsen J."/>
            <person name="Gram L."/>
        </authorList>
    </citation>
    <scope>NUCLEOTIDE SEQUENCE [LARGE SCALE GENOMIC DNA]</scope>
    <source>
        <strain evidence="1 2">S2471</strain>
    </source>
</reference>
<keyword evidence="2" id="KW-1185">Reference proteome</keyword>
<comment type="caution">
    <text evidence="1">The sequence shown here is derived from an EMBL/GenBank/DDBJ whole genome shotgun (WGS) entry which is preliminary data.</text>
</comment>
<dbReference type="Proteomes" id="UP000033452">
    <property type="component" value="Unassembled WGS sequence"/>
</dbReference>
<sequence>MPSRWFEVKVTASKYVVVQTDETDENPSLFAAQIASDEFNCDTEEDVTELTSPEAIESAKLDADSVYEIGE</sequence>
<dbReference type="EMBL" id="JXYA01000062">
    <property type="protein sequence ID" value="KJZ05793.1"/>
    <property type="molecule type" value="Genomic_DNA"/>
</dbReference>